<reference evidence="3" key="2">
    <citation type="submission" date="2023-01" db="EMBL/GenBank/DDBJ databases">
        <title>Draft genome sequence of Paraferrimonas sedimenticola strain NBRC 101628.</title>
        <authorList>
            <person name="Sun Q."/>
            <person name="Mori K."/>
        </authorList>
    </citation>
    <scope>NUCLEOTIDE SEQUENCE</scope>
    <source>
        <strain evidence="3">NBRC 101628</strain>
    </source>
</reference>
<evidence type="ECO:0000313" key="3">
    <source>
        <dbReference type="EMBL" id="GLP96185.1"/>
    </source>
</evidence>
<dbReference type="Pfam" id="PF01035">
    <property type="entry name" value="DNA_binding_1"/>
    <property type="match status" value="1"/>
</dbReference>
<dbReference type="CDD" id="cd06445">
    <property type="entry name" value="ATase"/>
    <property type="match status" value="1"/>
</dbReference>
<keyword evidence="4" id="KW-1185">Reference proteome</keyword>
<accession>A0AA37RV24</accession>
<sequence>MTSNERIQLVTRLIPAGCVASYGQIADLAGLPNAARQVSKALKADKDPETLPWHRVINAQGRISFPKDSAPYRLQMERLRVEGVIINNGKVDLRQFRWQPDMATLTLSIPF</sequence>
<dbReference type="GO" id="GO:0006281">
    <property type="term" value="P:DNA repair"/>
    <property type="evidence" value="ECO:0007669"/>
    <property type="project" value="InterPro"/>
</dbReference>
<dbReference type="Proteomes" id="UP001161422">
    <property type="component" value="Unassembled WGS sequence"/>
</dbReference>
<dbReference type="InterPro" id="IPR036388">
    <property type="entry name" value="WH-like_DNA-bd_sf"/>
</dbReference>
<dbReference type="GO" id="GO:0008168">
    <property type="term" value="F:methyltransferase activity"/>
    <property type="evidence" value="ECO:0007669"/>
    <property type="project" value="UniProtKB-KW"/>
</dbReference>
<dbReference type="Gene3D" id="1.10.10.10">
    <property type="entry name" value="Winged helix-like DNA-binding domain superfamily/Winged helix DNA-binding domain"/>
    <property type="match status" value="1"/>
</dbReference>
<dbReference type="SUPFAM" id="SSF46767">
    <property type="entry name" value="Methylated DNA-protein cysteine methyltransferase, C-terminal domain"/>
    <property type="match status" value="1"/>
</dbReference>
<keyword evidence="1" id="KW-0227">DNA damage</keyword>
<reference evidence="3" key="1">
    <citation type="journal article" date="2014" name="Int. J. Syst. Evol. Microbiol.">
        <title>Complete genome sequence of Corynebacterium casei LMG S-19264T (=DSM 44701T), isolated from a smear-ripened cheese.</title>
        <authorList>
            <consortium name="US DOE Joint Genome Institute (JGI-PGF)"/>
            <person name="Walter F."/>
            <person name="Albersmeier A."/>
            <person name="Kalinowski J."/>
            <person name="Ruckert C."/>
        </authorList>
    </citation>
    <scope>NUCLEOTIDE SEQUENCE</scope>
    <source>
        <strain evidence="3">NBRC 101628</strain>
    </source>
</reference>
<dbReference type="PANTHER" id="PTHR42942:SF1">
    <property type="entry name" value="ALKYLTRANSFERASE-LIKE PROTEIN 1"/>
    <property type="match status" value="1"/>
</dbReference>
<evidence type="ECO:0000259" key="2">
    <source>
        <dbReference type="Pfam" id="PF01035"/>
    </source>
</evidence>
<comment type="caution">
    <text evidence="3">The sequence shown here is derived from an EMBL/GenBank/DDBJ whole genome shotgun (WGS) entry which is preliminary data.</text>
</comment>
<dbReference type="RefSeq" id="WP_245837115.1">
    <property type="nucleotide sequence ID" value="NZ_BSNC01000004.1"/>
</dbReference>
<evidence type="ECO:0000256" key="1">
    <source>
        <dbReference type="ARBA" id="ARBA00022763"/>
    </source>
</evidence>
<keyword evidence="3" id="KW-0808">Transferase</keyword>
<dbReference type="InterPro" id="IPR052520">
    <property type="entry name" value="ATL_DNA_repair"/>
</dbReference>
<protein>
    <submittedName>
        <fullName evidence="3">Methylated-DNA--protein-cysteine methyltransferase</fullName>
    </submittedName>
</protein>
<keyword evidence="3" id="KW-0489">Methyltransferase</keyword>
<dbReference type="PANTHER" id="PTHR42942">
    <property type="entry name" value="6-O-METHYLGUANINE DNA METHYLTRANSFERASE"/>
    <property type="match status" value="1"/>
</dbReference>
<organism evidence="3 4">
    <name type="scientific">Paraferrimonas sedimenticola</name>
    <dbReference type="NCBI Taxonomy" id="375674"/>
    <lineage>
        <taxon>Bacteria</taxon>
        <taxon>Pseudomonadati</taxon>
        <taxon>Pseudomonadota</taxon>
        <taxon>Gammaproteobacteria</taxon>
        <taxon>Alteromonadales</taxon>
        <taxon>Ferrimonadaceae</taxon>
        <taxon>Paraferrimonas</taxon>
    </lineage>
</organism>
<feature type="domain" description="Methylated-DNA-[protein]-cysteine S-methyltransferase DNA binding" evidence="2">
    <location>
        <begin position="5"/>
        <end position="84"/>
    </location>
</feature>
<dbReference type="EMBL" id="BSNC01000004">
    <property type="protein sequence ID" value="GLP96185.1"/>
    <property type="molecule type" value="Genomic_DNA"/>
</dbReference>
<dbReference type="InterPro" id="IPR014048">
    <property type="entry name" value="MethylDNA_cys_MeTrfase_DNA-bd"/>
</dbReference>
<dbReference type="AlphaFoldDB" id="A0AA37RV24"/>
<dbReference type="InterPro" id="IPR036217">
    <property type="entry name" value="MethylDNA_cys_MeTrfase_DNAb"/>
</dbReference>
<dbReference type="GO" id="GO:0032259">
    <property type="term" value="P:methylation"/>
    <property type="evidence" value="ECO:0007669"/>
    <property type="project" value="UniProtKB-KW"/>
</dbReference>
<name>A0AA37RV24_9GAMM</name>
<proteinExistence type="predicted"/>
<evidence type="ECO:0000313" key="4">
    <source>
        <dbReference type="Proteomes" id="UP001161422"/>
    </source>
</evidence>
<gene>
    <name evidence="3" type="primary">adaA</name>
    <name evidence="3" type="ORF">GCM10007895_14910</name>
</gene>